<sequence>MAGDAAFPAEVAGLFDVLVNRLIDGIEQISRDPEAANALAPAESHTSTTTFDHSTLRQPEPCTRPLRLKPSTIRRGYDFENNQFQCPSESGSSHKVRSIVDFDNYEPEESSIKLDKMLKSHGKTHTSGSHTTDGYENTPSILGTSFVQVRCCDAPHSPNREAAGFDDEGFEYTVSEVMSVQGETEVTGQTNLEVEHGCEYSVSESTFASSQRATLRTKRLAGDREGYEVTVDTVDDNGKPFQIRAVCPEFVPRRVWLNGEPLDYIDEESEEPIMSQPCYCEAECSGNADGDATTYEDSESTWT</sequence>
<proteinExistence type="predicted"/>
<accession>A0A7E4VQ11</accession>
<feature type="region of interest" description="Disordered" evidence="1">
    <location>
        <begin position="34"/>
        <end position="68"/>
    </location>
</feature>
<feature type="compositionally biased region" description="Low complexity" evidence="1">
    <location>
        <begin position="44"/>
        <end position="53"/>
    </location>
</feature>
<reference evidence="2" key="1">
    <citation type="journal article" date="2013" name="Genetics">
        <title>The draft genome and transcriptome of Panagrellus redivivus are shaped by the harsh demands of a free-living lifestyle.</title>
        <authorList>
            <person name="Srinivasan J."/>
            <person name="Dillman A.R."/>
            <person name="Macchietto M.G."/>
            <person name="Heikkinen L."/>
            <person name="Lakso M."/>
            <person name="Fracchia K.M."/>
            <person name="Antoshechkin I."/>
            <person name="Mortazavi A."/>
            <person name="Wong G."/>
            <person name="Sternberg P.W."/>
        </authorList>
    </citation>
    <scope>NUCLEOTIDE SEQUENCE [LARGE SCALE GENOMIC DNA]</scope>
    <source>
        <strain evidence="2">MT8872</strain>
    </source>
</reference>
<evidence type="ECO:0000256" key="1">
    <source>
        <dbReference type="SAM" id="MobiDB-lite"/>
    </source>
</evidence>
<organism evidence="2 3">
    <name type="scientific">Panagrellus redivivus</name>
    <name type="common">Microworm</name>
    <dbReference type="NCBI Taxonomy" id="6233"/>
    <lineage>
        <taxon>Eukaryota</taxon>
        <taxon>Metazoa</taxon>
        <taxon>Ecdysozoa</taxon>
        <taxon>Nematoda</taxon>
        <taxon>Chromadorea</taxon>
        <taxon>Rhabditida</taxon>
        <taxon>Tylenchina</taxon>
        <taxon>Panagrolaimomorpha</taxon>
        <taxon>Panagrolaimoidea</taxon>
        <taxon>Panagrolaimidae</taxon>
        <taxon>Panagrellus</taxon>
    </lineage>
</organism>
<evidence type="ECO:0000313" key="3">
    <source>
        <dbReference type="WBParaSite" id="Pan_g23656.t2"/>
    </source>
</evidence>
<protein>
    <submittedName>
        <fullName evidence="3">FYR N-terminal domain-containing protein</fullName>
    </submittedName>
</protein>
<dbReference type="AlphaFoldDB" id="A0A7E4VQ11"/>
<reference evidence="3" key="2">
    <citation type="submission" date="2020-10" db="UniProtKB">
        <authorList>
            <consortium name="WormBaseParasite"/>
        </authorList>
    </citation>
    <scope>IDENTIFICATION</scope>
</reference>
<keyword evidence="2" id="KW-1185">Reference proteome</keyword>
<dbReference type="WBParaSite" id="Pan_g23656.t2">
    <property type="protein sequence ID" value="Pan_g23656.t2"/>
    <property type="gene ID" value="Pan_g23656"/>
</dbReference>
<name>A0A7E4VQ11_PANRE</name>
<dbReference type="Proteomes" id="UP000492821">
    <property type="component" value="Unassembled WGS sequence"/>
</dbReference>
<evidence type="ECO:0000313" key="2">
    <source>
        <dbReference type="Proteomes" id="UP000492821"/>
    </source>
</evidence>